<keyword evidence="3 6" id="KW-0238">DNA-binding</keyword>
<comment type="subcellular location">
    <subcellularLocation>
        <location evidence="1 6">Nucleus</location>
    </subcellularLocation>
</comment>
<dbReference type="InterPro" id="IPR008422">
    <property type="entry name" value="KN_HD"/>
</dbReference>
<dbReference type="PANTHER" id="PTHR11211">
    <property type="entry name" value="IROQUOIS-CLASS HOMEODOMAIN PROTEIN IRX"/>
    <property type="match status" value="1"/>
</dbReference>
<dbReference type="GO" id="GO:0000981">
    <property type="term" value="F:DNA-binding transcription factor activity, RNA polymerase II-specific"/>
    <property type="evidence" value="ECO:0007669"/>
    <property type="project" value="InterPro"/>
</dbReference>
<feature type="region of interest" description="Disordered" evidence="7">
    <location>
        <begin position="170"/>
        <end position="292"/>
    </location>
</feature>
<dbReference type="GO" id="GO:0000978">
    <property type="term" value="F:RNA polymerase II cis-regulatory region sequence-specific DNA binding"/>
    <property type="evidence" value="ECO:0007669"/>
    <property type="project" value="TreeGrafter"/>
</dbReference>
<dbReference type="PROSITE" id="PS50071">
    <property type="entry name" value="HOMEOBOX_2"/>
    <property type="match status" value="1"/>
</dbReference>
<feature type="compositionally biased region" description="Acidic residues" evidence="7">
    <location>
        <begin position="179"/>
        <end position="188"/>
    </location>
</feature>
<evidence type="ECO:0000259" key="8">
    <source>
        <dbReference type="PROSITE" id="PS50071"/>
    </source>
</evidence>
<dbReference type="GO" id="GO:0005634">
    <property type="term" value="C:nucleus"/>
    <property type="evidence" value="ECO:0007669"/>
    <property type="project" value="UniProtKB-SubCell"/>
</dbReference>
<dbReference type="FunFam" id="1.10.10.60:FF:000003">
    <property type="entry name" value="Iroquois-class homeobox protein IRX"/>
    <property type="match status" value="1"/>
</dbReference>
<evidence type="ECO:0000256" key="3">
    <source>
        <dbReference type="ARBA" id="ARBA00023125"/>
    </source>
</evidence>
<keyword evidence="10" id="KW-1185">Reference proteome</keyword>
<feature type="compositionally biased region" description="Basic and acidic residues" evidence="7">
    <location>
        <begin position="189"/>
        <end position="203"/>
    </location>
</feature>
<evidence type="ECO:0000313" key="9">
    <source>
        <dbReference type="EMBL" id="RVE72159.1"/>
    </source>
</evidence>
<dbReference type="InterPro" id="IPR009057">
    <property type="entry name" value="Homeodomain-like_sf"/>
</dbReference>
<feature type="compositionally biased region" description="Polar residues" evidence="7">
    <location>
        <begin position="375"/>
        <end position="390"/>
    </location>
</feature>
<dbReference type="PANTHER" id="PTHR11211:SF17">
    <property type="entry name" value="IROQUOIS-CLASS HOMEODOMAIN PROTEIN IRX-5"/>
    <property type="match status" value="1"/>
</dbReference>
<dbReference type="SUPFAM" id="SSF46689">
    <property type="entry name" value="Homeodomain-like"/>
    <property type="match status" value="1"/>
</dbReference>
<evidence type="ECO:0000256" key="4">
    <source>
        <dbReference type="ARBA" id="ARBA00023155"/>
    </source>
</evidence>
<keyword evidence="5 6" id="KW-0539">Nucleus</keyword>
<keyword evidence="4 6" id="KW-0371">Homeobox</keyword>
<dbReference type="Pfam" id="PF05920">
    <property type="entry name" value="Homeobox_KN"/>
    <property type="match status" value="1"/>
</dbReference>
<feature type="region of interest" description="Disordered" evidence="7">
    <location>
        <begin position="347"/>
        <end position="390"/>
    </location>
</feature>
<sequence length="390" mass="42940">MAYPQGFLFQPPASLALPACPALSPGLVLGRRTEQLSRSSSGSAFAPYPGSAAPPDFSPQLQFGVEQRAAASLSPFLSPTFDPSAAVSGSLDFHPFGPLGAFPYGDSAYRKNATRDATATLKAWLNEHRKNPYPTKGEKIMLAIITKMTLTQVSTWFANARRRLKKENKMTWTPRNRSEDEEDEENLELELHGEEEEKIKMSEEETEQSRSTVPRRRPVPGSCRFTFQDGADTDPDGVSCVVDSGDRDLDPPSVSEAPPPDSESMLMLNSPSKEQVESCGSTQGSDSPPKPKLWSLAEIAMSPDRRRDSFQGGGVGRTLFSYSPGLSRNIYYTHRFIPGFSPHVPSSPHPLLTGPQQRVLPRRRAAVQDSKPRSHNQPEQNKIQRSTTNV</sequence>
<evidence type="ECO:0000256" key="7">
    <source>
        <dbReference type="SAM" id="MobiDB-lite"/>
    </source>
</evidence>
<name>A0A3S2N2B0_ORYJA</name>
<reference evidence="9 10" key="1">
    <citation type="submission" date="2018-11" db="EMBL/GenBank/DDBJ databases">
        <authorList>
            <person name="Lopez-Roques C."/>
            <person name="Donnadieu C."/>
            <person name="Bouchez O."/>
            <person name="Klopp C."/>
            <person name="Cabau C."/>
            <person name="Zahm M."/>
        </authorList>
    </citation>
    <scope>NUCLEOTIDE SEQUENCE [LARGE SCALE GENOMIC DNA]</scope>
    <source>
        <strain evidence="9">RS831</strain>
        <tissue evidence="9">Whole body</tissue>
    </source>
</reference>
<dbReference type="Gene3D" id="1.10.10.60">
    <property type="entry name" value="Homeodomain-like"/>
    <property type="match status" value="1"/>
</dbReference>
<feature type="compositionally biased region" description="Polar residues" evidence="7">
    <location>
        <begin position="267"/>
        <end position="286"/>
    </location>
</feature>
<comment type="similarity">
    <text evidence="2">Belongs to the TALE/IRO homeobox family.</text>
</comment>
<evidence type="ECO:0000256" key="2">
    <source>
        <dbReference type="ARBA" id="ARBA00008446"/>
    </source>
</evidence>
<proteinExistence type="inferred from homology"/>
<dbReference type="GO" id="GO:0030182">
    <property type="term" value="P:neuron differentiation"/>
    <property type="evidence" value="ECO:0007669"/>
    <property type="project" value="TreeGrafter"/>
</dbReference>
<dbReference type="EMBL" id="CM012442">
    <property type="protein sequence ID" value="RVE72159.1"/>
    <property type="molecule type" value="Genomic_DNA"/>
</dbReference>
<feature type="DNA-binding region" description="Homeobox" evidence="6">
    <location>
        <begin position="106"/>
        <end position="168"/>
    </location>
</feature>
<dbReference type="AlphaFoldDB" id="A0A3S2N2B0"/>
<dbReference type="InterPro" id="IPR001356">
    <property type="entry name" value="HD"/>
</dbReference>
<reference evidence="9 10" key="2">
    <citation type="submission" date="2019-01" db="EMBL/GenBank/DDBJ databases">
        <title>A chromosome length genome reference of the Java medaka (oryzias javanicus).</title>
        <authorList>
            <person name="Herpin A."/>
            <person name="Takehana Y."/>
            <person name="Naruse K."/>
            <person name="Ansai S."/>
            <person name="Kawaguchi M."/>
        </authorList>
    </citation>
    <scope>NUCLEOTIDE SEQUENCE [LARGE SCALE GENOMIC DNA]</scope>
    <source>
        <strain evidence="9">RS831</strain>
        <tissue evidence="9">Whole body</tissue>
    </source>
</reference>
<dbReference type="OrthoDB" id="5399138at2759"/>
<organism evidence="9 10">
    <name type="scientific">Oryzias javanicus</name>
    <name type="common">Javanese ricefish</name>
    <name type="synonym">Aplocheilus javanicus</name>
    <dbReference type="NCBI Taxonomy" id="123683"/>
    <lineage>
        <taxon>Eukaryota</taxon>
        <taxon>Metazoa</taxon>
        <taxon>Chordata</taxon>
        <taxon>Craniata</taxon>
        <taxon>Vertebrata</taxon>
        <taxon>Euteleostomi</taxon>
        <taxon>Actinopterygii</taxon>
        <taxon>Neopterygii</taxon>
        <taxon>Teleostei</taxon>
        <taxon>Neoteleostei</taxon>
        <taxon>Acanthomorphata</taxon>
        <taxon>Ovalentaria</taxon>
        <taxon>Atherinomorphae</taxon>
        <taxon>Beloniformes</taxon>
        <taxon>Adrianichthyidae</taxon>
        <taxon>Oryziinae</taxon>
        <taxon>Oryzias</taxon>
    </lineage>
</organism>
<evidence type="ECO:0000313" key="10">
    <source>
        <dbReference type="Proteomes" id="UP000283210"/>
    </source>
</evidence>
<gene>
    <name evidence="9" type="ORF">OJAV_G00058780</name>
</gene>
<dbReference type="CDD" id="cd00086">
    <property type="entry name" value="homeodomain"/>
    <property type="match status" value="1"/>
</dbReference>
<dbReference type="SMART" id="SM00389">
    <property type="entry name" value="HOX"/>
    <property type="match status" value="1"/>
</dbReference>
<feature type="domain" description="Homeobox" evidence="8">
    <location>
        <begin position="104"/>
        <end position="167"/>
    </location>
</feature>
<evidence type="ECO:0000256" key="1">
    <source>
        <dbReference type="ARBA" id="ARBA00004123"/>
    </source>
</evidence>
<accession>A0A3S2N2B0</accession>
<dbReference type="InterPro" id="IPR017970">
    <property type="entry name" value="Homeobox_CS"/>
</dbReference>
<evidence type="ECO:0000256" key="6">
    <source>
        <dbReference type="PROSITE-ProRule" id="PRU00108"/>
    </source>
</evidence>
<evidence type="ECO:0000256" key="5">
    <source>
        <dbReference type="ARBA" id="ARBA00023242"/>
    </source>
</evidence>
<dbReference type="PROSITE" id="PS00027">
    <property type="entry name" value="HOMEOBOX_1"/>
    <property type="match status" value="1"/>
</dbReference>
<dbReference type="Proteomes" id="UP000283210">
    <property type="component" value="Chromosome 6"/>
</dbReference>
<protein>
    <recommendedName>
        <fullName evidence="8">Homeobox domain-containing protein</fullName>
    </recommendedName>
</protein>
<dbReference type="GO" id="GO:0048468">
    <property type="term" value="P:cell development"/>
    <property type="evidence" value="ECO:0007669"/>
    <property type="project" value="TreeGrafter"/>
</dbReference>